<evidence type="ECO:0000313" key="1">
    <source>
        <dbReference type="EMBL" id="KZP26702.1"/>
    </source>
</evidence>
<dbReference type="EMBL" id="KV417513">
    <property type="protein sequence ID" value="KZP26702.1"/>
    <property type="molecule type" value="Genomic_DNA"/>
</dbReference>
<gene>
    <name evidence="1" type="ORF">FIBSPDRAFT_887188</name>
</gene>
<keyword evidence="2" id="KW-1185">Reference proteome</keyword>
<accession>A0A166Q2X8</accession>
<reference evidence="1 2" key="1">
    <citation type="journal article" date="2016" name="Mol. Biol. Evol.">
        <title>Comparative Genomics of Early-Diverging Mushroom-Forming Fungi Provides Insights into the Origins of Lignocellulose Decay Capabilities.</title>
        <authorList>
            <person name="Nagy L.G."/>
            <person name="Riley R."/>
            <person name="Tritt A."/>
            <person name="Adam C."/>
            <person name="Daum C."/>
            <person name="Floudas D."/>
            <person name="Sun H."/>
            <person name="Yadav J.S."/>
            <person name="Pangilinan J."/>
            <person name="Larsson K.H."/>
            <person name="Matsuura K."/>
            <person name="Barry K."/>
            <person name="Labutti K."/>
            <person name="Kuo R."/>
            <person name="Ohm R.A."/>
            <person name="Bhattacharya S.S."/>
            <person name="Shirouzu T."/>
            <person name="Yoshinaga Y."/>
            <person name="Martin F.M."/>
            <person name="Grigoriev I.V."/>
            <person name="Hibbett D.S."/>
        </authorList>
    </citation>
    <scope>NUCLEOTIDE SEQUENCE [LARGE SCALE GENOMIC DNA]</scope>
    <source>
        <strain evidence="1 2">CBS 109695</strain>
    </source>
</reference>
<name>A0A166Q2X8_9AGAM</name>
<protein>
    <submittedName>
        <fullName evidence="1">Uncharacterized protein</fullName>
    </submittedName>
</protein>
<evidence type="ECO:0000313" key="2">
    <source>
        <dbReference type="Proteomes" id="UP000076532"/>
    </source>
</evidence>
<sequence>MPDNLVSDMLGSTSDNNVRAMMYLRCSYVAGIFLRDLRHDSPAVCNNIGIAVCNNIGIAAGGNIRIAEDDNIGVAVGGNIGMAAGDDIGMAAGNHTLQHAAIVWENGI</sequence>
<organism evidence="1 2">
    <name type="scientific">Athelia psychrophila</name>
    <dbReference type="NCBI Taxonomy" id="1759441"/>
    <lineage>
        <taxon>Eukaryota</taxon>
        <taxon>Fungi</taxon>
        <taxon>Dikarya</taxon>
        <taxon>Basidiomycota</taxon>
        <taxon>Agaricomycotina</taxon>
        <taxon>Agaricomycetes</taxon>
        <taxon>Agaricomycetidae</taxon>
        <taxon>Atheliales</taxon>
        <taxon>Atheliaceae</taxon>
        <taxon>Athelia</taxon>
    </lineage>
</organism>
<dbReference type="Proteomes" id="UP000076532">
    <property type="component" value="Unassembled WGS sequence"/>
</dbReference>
<dbReference type="AlphaFoldDB" id="A0A166Q2X8"/>
<proteinExistence type="predicted"/>